<dbReference type="SUPFAM" id="SSF143243">
    <property type="entry name" value="Nqo5-like"/>
    <property type="match status" value="1"/>
</dbReference>
<evidence type="ECO:0000256" key="1">
    <source>
        <dbReference type="ARBA" id="ARBA00007569"/>
    </source>
</evidence>
<keyword evidence="3 4" id="KW-1278">Translocase</keyword>
<dbReference type="PANTHER" id="PTHR10884:SF14">
    <property type="entry name" value="NADH DEHYDROGENASE [UBIQUINONE] IRON-SULFUR PROTEIN 3, MITOCHONDRIAL"/>
    <property type="match status" value="1"/>
</dbReference>
<dbReference type="PaxDb" id="289377-HL41_08680"/>
<organism evidence="7 8">
    <name type="scientific">Thermodesulfobacterium commune DSM 2178</name>
    <dbReference type="NCBI Taxonomy" id="289377"/>
    <lineage>
        <taxon>Bacteria</taxon>
        <taxon>Pseudomonadati</taxon>
        <taxon>Thermodesulfobacteriota</taxon>
        <taxon>Thermodesulfobacteria</taxon>
        <taxon>Thermodesulfobacteriales</taxon>
        <taxon>Thermodesulfobacteriaceae</taxon>
        <taxon>Thermodesulfobacterium</taxon>
    </lineage>
</organism>
<dbReference type="GO" id="GO:0050136">
    <property type="term" value="F:NADH dehydrogenase (quinone) (non-electrogenic) activity"/>
    <property type="evidence" value="ECO:0007669"/>
    <property type="project" value="UniProtKB-UniRule"/>
</dbReference>
<dbReference type="KEGG" id="tcm:HL41_08680"/>
<dbReference type="PANTHER" id="PTHR10884">
    <property type="entry name" value="NADH DEHYDROGENASE UBIQUINONE IRON-SULFUR PROTEIN 3"/>
    <property type="match status" value="1"/>
</dbReference>
<dbReference type="EMBL" id="CP008796">
    <property type="protein sequence ID" value="AIH04714.1"/>
    <property type="molecule type" value="Genomic_DNA"/>
</dbReference>
<keyword evidence="3" id="KW-0830">Ubiquinone</keyword>
<dbReference type="InterPro" id="IPR010218">
    <property type="entry name" value="NADH_DH_suC"/>
</dbReference>
<proteinExistence type="inferred from homology"/>
<keyword evidence="3" id="KW-1003">Cell membrane</keyword>
<dbReference type="AlphaFoldDB" id="A0A075WTW1"/>
<gene>
    <name evidence="3" type="primary">nuoC</name>
    <name evidence="7" type="ORF">HL41_08680</name>
</gene>
<evidence type="ECO:0000256" key="2">
    <source>
        <dbReference type="ARBA" id="ARBA00022448"/>
    </source>
</evidence>
<dbReference type="PROSITE" id="PS00542">
    <property type="entry name" value="COMPLEX1_30K"/>
    <property type="match status" value="1"/>
</dbReference>
<dbReference type="Pfam" id="PF00329">
    <property type="entry name" value="Complex1_30kDa"/>
    <property type="match status" value="1"/>
</dbReference>
<dbReference type="Proteomes" id="UP000028481">
    <property type="component" value="Chromosome"/>
</dbReference>
<feature type="domain" description="NADH:ubiquinone oxidoreductase 30kDa subunit" evidence="6">
    <location>
        <begin position="30"/>
        <end position="149"/>
    </location>
</feature>
<comment type="subcellular location">
    <subcellularLocation>
        <location evidence="3">Cell membrane</location>
        <topology evidence="3">Peripheral membrane protein</topology>
        <orientation evidence="3">Cytoplasmic side</orientation>
    </subcellularLocation>
</comment>
<evidence type="ECO:0000259" key="6">
    <source>
        <dbReference type="Pfam" id="PF00329"/>
    </source>
</evidence>
<comment type="catalytic activity">
    <reaction evidence="3 5">
        <text>a quinone + NADH + 5 H(+)(in) = a quinol + NAD(+) + 4 H(+)(out)</text>
        <dbReference type="Rhea" id="RHEA:57888"/>
        <dbReference type="ChEBI" id="CHEBI:15378"/>
        <dbReference type="ChEBI" id="CHEBI:24646"/>
        <dbReference type="ChEBI" id="CHEBI:57540"/>
        <dbReference type="ChEBI" id="CHEBI:57945"/>
        <dbReference type="ChEBI" id="CHEBI:132124"/>
    </reaction>
</comment>
<dbReference type="InterPro" id="IPR037232">
    <property type="entry name" value="NADH_quin_OxRdtase_su_C/D-like"/>
</dbReference>
<dbReference type="GO" id="GO:0048038">
    <property type="term" value="F:quinone binding"/>
    <property type="evidence" value="ECO:0007669"/>
    <property type="project" value="UniProtKB-KW"/>
</dbReference>
<keyword evidence="3" id="KW-0472">Membrane</keyword>
<accession>A0A075WTW1</accession>
<keyword evidence="8" id="KW-1185">Reference proteome</keyword>
<dbReference type="NCBIfam" id="TIGR01961">
    <property type="entry name" value="NuoC_fam"/>
    <property type="match status" value="1"/>
</dbReference>
<evidence type="ECO:0000256" key="4">
    <source>
        <dbReference type="RuleBase" id="RU003456"/>
    </source>
</evidence>
<dbReference type="InterPro" id="IPR001268">
    <property type="entry name" value="NADH_UbQ_OxRdtase_30kDa_su"/>
</dbReference>
<evidence type="ECO:0000313" key="8">
    <source>
        <dbReference type="Proteomes" id="UP000028481"/>
    </source>
</evidence>
<dbReference type="HOGENOM" id="CLU_042628_6_0_0"/>
<reference evidence="7 8" key="1">
    <citation type="journal article" date="2015" name="Genome Announc.">
        <title>Genome Sequence of a Sulfate-Reducing Thermophilic Bacterium, Thermodesulfobacterium commune DSM 2178T (Phylum Thermodesulfobacteria).</title>
        <authorList>
            <person name="Bhatnagar S."/>
            <person name="Badger J.H."/>
            <person name="Madupu R."/>
            <person name="Khouri H.M."/>
            <person name="O'Connor E.M."/>
            <person name="Robb F.T."/>
            <person name="Ward N.L."/>
            <person name="Eisen J.A."/>
        </authorList>
    </citation>
    <scope>NUCLEOTIDE SEQUENCE [LARGE SCALE GENOMIC DNA]</scope>
    <source>
        <strain evidence="7 8">DSM 2178</strain>
    </source>
</reference>
<dbReference type="GO" id="GO:0008137">
    <property type="term" value="F:NADH dehydrogenase (ubiquinone) activity"/>
    <property type="evidence" value="ECO:0007669"/>
    <property type="project" value="InterPro"/>
</dbReference>
<keyword evidence="3 4" id="KW-0520">NAD</keyword>
<evidence type="ECO:0000256" key="3">
    <source>
        <dbReference type="HAMAP-Rule" id="MF_01357"/>
    </source>
</evidence>
<dbReference type="OrthoDB" id="9803286at2"/>
<keyword evidence="2 3" id="KW-0813">Transport</keyword>
<dbReference type="Gene3D" id="3.30.460.80">
    <property type="entry name" value="NADH:ubiquinone oxidoreductase, 30kDa subunit"/>
    <property type="match status" value="1"/>
</dbReference>
<dbReference type="HAMAP" id="MF_01357">
    <property type="entry name" value="NDH1_NuoC"/>
    <property type="match status" value="1"/>
</dbReference>
<comment type="function">
    <text evidence="3">NDH-1 shuttles electrons from NADH, via FMN and iron-sulfur (Fe-S) centers, to quinones in the respiratory chain. The immediate electron acceptor for the enzyme in this species is believed to be ubiquinone. Couples the redox reaction to proton translocation (for every two electrons transferred, four hydrogen ions are translocated across the cytoplasmic membrane), and thus conserves the redox energy in a proton gradient.</text>
</comment>
<evidence type="ECO:0000256" key="5">
    <source>
        <dbReference type="RuleBase" id="RU003582"/>
    </source>
</evidence>
<dbReference type="GO" id="GO:0005886">
    <property type="term" value="C:plasma membrane"/>
    <property type="evidence" value="ECO:0007669"/>
    <property type="project" value="UniProtKB-SubCell"/>
</dbReference>
<name>A0A075WTW1_9BACT</name>
<comment type="similarity">
    <text evidence="1 3 4">Belongs to the complex I 30 kDa subunit family.</text>
</comment>
<evidence type="ECO:0000313" key="7">
    <source>
        <dbReference type="EMBL" id="AIH04714.1"/>
    </source>
</evidence>
<dbReference type="InterPro" id="IPR020396">
    <property type="entry name" value="NADH_UbQ_OxRdtase_CS"/>
</dbReference>
<dbReference type="eggNOG" id="COG0852">
    <property type="taxonomic scope" value="Bacteria"/>
</dbReference>
<dbReference type="EC" id="7.1.1.-" evidence="3"/>
<keyword evidence="3 5" id="KW-0874">Quinone</keyword>
<sequence length="160" mass="19141">MVEEILKDLQQQFKEEILEIGEFRKQKFLVVKKDKVKAVLRWLKENWSFNYLQDLFGVDFLGKIPRFAVVYQLYSLPNKVQLRIKALIDEEDLTIDSVVDLWPVANWLERECYDMFGIVFKGHPDLKRIYMPEDWKGYPLRKDYPVKGEGPWDGVKDLIR</sequence>
<protein>
    <recommendedName>
        <fullName evidence="3">NADH-quinone oxidoreductase subunit C</fullName>
        <ecNumber evidence="3">7.1.1.-</ecNumber>
    </recommendedName>
    <alternativeName>
        <fullName evidence="3">NADH dehydrogenase I subunit C</fullName>
    </alternativeName>
    <alternativeName>
        <fullName evidence="3">NDH-1 subunit C</fullName>
    </alternativeName>
</protein>
<dbReference type="STRING" id="289377.HL41_08680"/>
<dbReference type="RefSeq" id="WP_028841146.1">
    <property type="nucleotide sequence ID" value="NZ_CP008796.1"/>
</dbReference>
<comment type="subunit">
    <text evidence="3">NDH-1 is composed of 14 different subunits. Subunits NuoB, C, D, E, F, and G constitute the peripheral sector of the complex.</text>
</comment>